<dbReference type="EMBL" id="JAODUO010000056">
    <property type="protein sequence ID" value="KAK2191251.1"/>
    <property type="molecule type" value="Genomic_DNA"/>
</dbReference>
<dbReference type="PANTHER" id="PTHR22168">
    <property type="entry name" value="TMEM26 PROTEIN"/>
    <property type="match status" value="1"/>
</dbReference>
<evidence type="ECO:0000256" key="1">
    <source>
        <dbReference type="SAM" id="Phobius"/>
    </source>
</evidence>
<feature type="transmembrane region" description="Helical" evidence="1">
    <location>
        <begin position="189"/>
        <end position="209"/>
    </location>
</feature>
<dbReference type="InterPro" id="IPR019169">
    <property type="entry name" value="Transmembrane_26"/>
</dbReference>
<evidence type="ECO:0000256" key="2">
    <source>
        <dbReference type="SAM" id="SignalP"/>
    </source>
</evidence>
<dbReference type="Proteomes" id="UP001209878">
    <property type="component" value="Unassembled WGS sequence"/>
</dbReference>
<protein>
    <recommendedName>
        <fullName evidence="5">Transmembrane protein 26</fullName>
    </recommendedName>
</protein>
<keyword evidence="1" id="KW-0472">Membrane</keyword>
<proteinExistence type="predicted"/>
<accession>A0AAD9PAJ0</accession>
<reference evidence="3" key="1">
    <citation type="journal article" date="2023" name="Mol. Biol. Evol.">
        <title>Third-Generation Sequencing Reveals the Adaptive Role of the Epigenome in Three Deep-Sea Polychaetes.</title>
        <authorList>
            <person name="Perez M."/>
            <person name="Aroh O."/>
            <person name="Sun Y."/>
            <person name="Lan Y."/>
            <person name="Juniper S.K."/>
            <person name="Young C.R."/>
            <person name="Angers B."/>
            <person name="Qian P.Y."/>
        </authorList>
    </citation>
    <scope>NUCLEOTIDE SEQUENCE</scope>
    <source>
        <strain evidence="3">R07B-5</strain>
    </source>
</reference>
<evidence type="ECO:0000313" key="3">
    <source>
        <dbReference type="EMBL" id="KAK2191251.1"/>
    </source>
</evidence>
<feature type="signal peptide" evidence="2">
    <location>
        <begin position="1"/>
        <end position="18"/>
    </location>
</feature>
<keyword evidence="2" id="KW-0732">Signal</keyword>
<keyword evidence="1" id="KW-0812">Transmembrane</keyword>
<name>A0AAD9PAJ0_RIDPI</name>
<organism evidence="3 4">
    <name type="scientific">Ridgeia piscesae</name>
    <name type="common">Tubeworm</name>
    <dbReference type="NCBI Taxonomy" id="27915"/>
    <lineage>
        <taxon>Eukaryota</taxon>
        <taxon>Metazoa</taxon>
        <taxon>Spiralia</taxon>
        <taxon>Lophotrochozoa</taxon>
        <taxon>Annelida</taxon>
        <taxon>Polychaeta</taxon>
        <taxon>Sedentaria</taxon>
        <taxon>Canalipalpata</taxon>
        <taxon>Sabellida</taxon>
        <taxon>Siboglinidae</taxon>
        <taxon>Ridgeia</taxon>
    </lineage>
</organism>
<comment type="caution">
    <text evidence="3">The sequence shown here is derived from an EMBL/GenBank/DDBJ whole genome shotgun (WGS) entry which is preliminary data.</text>
</comment>
<evidence type="ECO:0000313" key="4">
    <source>
        <dbReference type="Proteomes" id="UP001209878"/>
    </source>
</evidence>
<gene>
    <name evidence="3" type="ORF">NP493_55g08077</name>
</gene>
<feature type="transmembrane region" description="Helical" evidence="1">
    <location>
        <begin position="114"/>
        <end position="132"/>
    </location>
</feature>
<evidence type="ECO:0008006" key="5">
    <source>
        <dbReference type="Google" id="ProtNLM"/>
    </source>
</evidence>
<dbReference type="Pfam" id="PF09772">
    <property type="entry name" value="Tmem26"/>
    <property type="match status" value="1"/>
</dbReference>
<sequence length="264" mass="30234">MSPCVLLYLLCMVPAICLLELDKLERWRLQVNSTLAASPLDTDAAAKYTAISMNNDDWLLMLEQALLVVVIFGRWLLPKGDLTRDQLSSLLLVYLGTASDITDFFSALNERTILPYPSLIIIVLVTWAWSIMQFGFVVTAKHDGHDDDEEEATPGNQRNSVKKRFAHLIETEAWGICVSLMMLDGPYAVIRFIMIFSYNISTYSNYFFLAKNVTVIMLQGYRIRALHLEYIEAKERKKQFIKVPIRYVEEDGETKLQPLAVSYF</sequence>
<keyword evidence="1" id="KW-1133">Transmembrane helix</keyword>
<feature type="transmembrane region" description="Helical" evidence="1">
    <location>
        <begin position="89"/>
        <end position="108"/>
    </location>
</feature>
<dbReference type="PANTHER" id="PTHR22168:SF3">
    <property type="entry name" value="TRANSMEMBRANE PROTEIN 26"/>
    <property type="match status" value="1"/>
</dbReference>
<keyword evidence="4" id="KW-1185">Reference proteome</keyword>
<feature type="transmembrane region" description="Helical" evidence="1">
    <location>
        <begin position="58"/>
        <end position="77"/>
    </location>
</feature>
<feature type="chain" id="PRO_5041983311" description="Transmembrane protein 26" evidence="2">
    <location>
        <begin position="19"/>
        <end position="264"/>
    </location>
</feature>
<dbReference type="AlphaFoldDB" id="A0AAD9PAJ0"/>